<dbReference type="PANTHER" id="PTHR19384">
    <property type="entry name" value="NITRIC OXIDE SYNTHASE-RELATED"/>
    <property type="match status" value="1"/>
</dbReference>
<evidence type="ECO:0000256" key="2">
    <source>
        <dbReference type="ARBA" id="ARBA00023797"/>
    </source>
</evidence>
<feature type="non-terminal residue" evidence="3">
    <location>
        <position position="1"/>
    </location>
</feature>
<dbReference type="Gene3D" id="3.40.50.80">
    <property type="entry name" value="Nucleotide-binding domain of ferredoxin-NADP reductase (FNR) module"/>
    <property type="match status" value="1"/>
</dbReference>
<dbReference type="EC" id="1.6.2.4" evidence="2"/>
<evidence type="ECO:0000256" key="1">
    <source>
        <dbReference type="ARBA" id="ARBA00022630"/>
    </source>
</evidence>
<comment type="caution">
    <text evidence="3">The sequence shown here is derived from an EMBL/GenBank/DDBJ whole genome shotgun (WGS) entry which is preliminary data.</text>
</comment>
<reference evidence="3 4" key="1">
    <citation type="submission" date="2024-06" db="EMBL/GenBank/DDBJ databases">
        <title>The Natural Products Discovery Center: Release of the First 8490 Sequenced Strains for Exploring Actinobacteria Biosynthetic Diversity.</title>
        <authorList>
            <person name="Kalkreuter E."/>
            <person name="Kautsar S.A."/>
            <person name="Yang D."/>
            <person name="Bader C.D."/>
            <person name="Teijaro C.N."/>
            <person name="Fluegel L."/>
            <person name="Davis C.M."/>
            <person name="Simpson J.R."/>
            <person name="Lauterbach L."/>
            <person name="Steele A.D."/>
            <person name="Gui C."/>
            <person name="Meng S."/>
            <person name="Li G."/>
            <person name="Viehrig K."/>
            <person name="Ye F."/>
            <person name="Su P."/>
            <person name="Kiefer A.F."/>
            <person name="Nichols A."/>
            <person name="Cepeda A.J."/>
            <person name="Yan W."/>
            <person name="Fan B."/>
            <person name="Jiang Y."/>
            <person name="Adhikari A."/>
            <person name="Zheng C.-J."/>
            <person name="Schuster L."/>
            <person name="Cowan T.M."/>
            <person name="Smanski M.J."/>
            <person name="Chevrette M.G."/>
            <person name="De Carvalho L.P.S."/>
            <person name="Shen B."/>
        </authorList>
    </citation>
    <scope>NUCLEOTIDE SEQUENCE [LARGE SCALE GENOMIC DNA]</scope>
    <source>
        <strain evidence="3 4">NPDC000234</strain>
    </source>
</reference>
<keyword evidence="4" id="KW-1185">Reference proteome</keyword>
<evidence type="ECO:0000313" key="3">
    <source>
        <dbReference type="EMBL" id="MER7182457.1"/>
    </source>
</evidence>
<protein>
    <recommendedName>
        <fullName evidence="2">NADPH--hemoprotein reductase</fullName>
        <ecNumber evidence="2">1.6.2.4</ecNumber>
    </recommendedName>
</protein>
<dbReference type="EMBL" id="JBEPEK010000176">
    <property type="protein sequence ID" value="MER7182457.1"/>
    <property type="molecule type" value="Genomic_DNA"/>
</dbReference>
<dbReference type="InterPro" id="IPR039261">
    <property type="entry name" value="FNR_nucleotide-bd"/>
</dbReference>
<sequence>LAAGTELPPALCYFGCDAADADYLHAEELHAAQAAGAVSLRPAFSTAGTFVQHRIAAEADEVWALLAAGARVYVCGDGSRMAPGVREAFRTMFRDRMPEGNPDEWLNSLVAEGRFVEDVYAAS</sequence>
<dbReference type="Proteomes" id="UP001474181">
    <property type="component" value="Unassembled WGS sequence"/>
</dbReference>
<gene>
    <name evidence="3" type="ORF">ABT404_23725</name>
</gene>
<dbReference type="SUPFAM" id="SSF52343">
    <property type="entry name" value="Ferredoxin reductase-like, C-terminal NADP-linked domain"/>
    <property type="match status" value="1"/>
</dbReference>
<proteinExistence type="predicted"/>
<organism evidence="3 4">
    <name type="scientific">Streptomyces hyaluromycini</name>
    <dbReference type="NCBI Taxonomy" id="1377993"/>
    <lineage>
        <taxon>Bacteria</taxon>
        <taxon>Bacillati</taxon>
        <taxon>Actinomycetota</taxon>
        <taxon>Actinomycetes</taxon>
        <taxon>Kitasatosporales</taxon>
        <taxon>Streptomycetaceae</taxon>
        <taxon>Streptomyces</taxon>
    </lineage>
</organism>
<evidence type="ECO:0000313" key="4">
    <source>
        <dbReference type="Proteomes" id="UP001474181"/>
    </source>
</evidence>
<accession>A0ABV1X0B3</accession>
<dbReference type="PANTHER" id="PTHR19384:SF17">
    <property type="entry name" value="NADPH--CYTOCHROME P450 REDUCTASE"/>
    <property type="match status" value="1"/>
</dbReference>
<keyword evidence="1" id="KW-0285">Flavoprotein</keyword>
<name>A0ABV1X0B3_9ACTN</name>